<dbReference type="CDD" id="cd09107">
    <property type="entry name" value="PLDc_vPLD3_4_5_like_2"/>
    <property type="match status" value="1"/>
</dbReference>
<protein>
    <recommendedName>
        <fullName evidence="3">PLD phosphodiesterase domain-containing protein</fullName>
    </recommendedName>
</protein>
<dbReference type="PROSITE" id="PS50035">
    <property type="entry name" value="PLD"/>
    <property type="match status" value="1"/>
</dbReference>
<dbReference type="GO" id="GO:0003824">
    <property type="term" value="F:catalytic activity"/>
    <property type="evidence" value="ECO:0007669"/>
    <property type="project" value="InterPro"/>
</dbReference>
<evidence type="ECO:0000256" key="2">
    <source>
        <dbReference type="SAM" id="Phobius"/>
    </source>
</evidence>
<evidence type="ECO:0000313" key="5">
    <source>
        <dbReference type="Proteomes" id="UP001162640"/>
    </source>
</evidence>
<dbReference type="InterPro" id="IPR001736">
    <property type="entry name" value="PLipase_D/transphosphatidylase"/>
</dbReference>
<accession>A0A9W7ACH6</accession>
<evidence type="ECO:0000313" key="4">
    <source>
        <dbReference type="EMBL" id="GMH65275.1"/>
    </source>
</evidence>
<proteinExistence type="inferred from homology"/>
<dbReference type="InterPro" id="IPR032803">
    <property type="entry name" value="PLDc_3"/>
</dbReference>
<dbReference type="EMBL" id="BLQM01000113">
    <property type="protein sequence ID" value="GMH65275.1"/>
    <property type="molecule type" value="Genomic_DNA"/>
</dbReference>
<dbReference type="SMART" id="SM00155">
    <property type="entry name" value="PLDc"/>
    <property type="match status" value="2"/>
</dbReference>
<sequence length="525" mass="59564">MHSSESSPSTPPSKVSSDALEAPLLPLKFDGTTSSPRMSPHRIVRNAVVILLLSGVIVAASWILSTLPDPDSDESEPKELYTPTLTLIETQPLNYTIPKLPTSLETYEYELSLINSAKVDIKITVMYWSLLCQSSSYKTLGCLRGEKIYSAFKSAADRGVKLYFLQDETQNHTQLINLVSSSPNISYRTWNAKNWYSGGIMHQKLWVVDSKNVYLGSSNMDWLSLSQVKELGVGITSSVVGGMAVDLFDDWYTWAGMDVKTVEYFNTEYQVTLTTPCWSHHLLDTSSYCEYPFPKREWSYDRKNQRTLEFNGNSSEFYISRSPFEIAGEDYTADINGIISTIRSAEKTVDISVMDFSPTSEYDDCWFNKIQESLLTVWQGKGVTSRVMVSWWAYSDIDMIKQMRSLVGMSYGGVEVGVYMMPGWNMTNSTDGIPPVGVPVFPGHSRVAHGKFIVTEERVNVGTSNYQWAYFYDTAGTSFNTDHEETVELVQQVFDRDWESEYTFGVEEWWDVYGEEYELVEKVVE</sequence>
<feature type="transmembrane region" description="Helical" evidence="2">
    <location>
        <begin position="43"/>
        <end position="64"/>
    </location>
</feature>
<keyword evidence="2" id="KW-0812">Transmembrane</keyword>
<comment type="similarity">
    <text evidence="1">Belongs to the phospholipase D family.</text>
</comment>
<dbReference type="Pfam" id="PF13091">
    <property type="entry name" value="PLDc_2"/>
    <property type="match status" value="1"/>
</dbReference>
<dbReference type="Pfam" id="PF13918">
    <property type="entry name" value="PLDc_3"/>
    <property type="match status" value="1"/>
</dbReference>
<evidence type="ECO:0000256" key="1">
    <source>
        <dbReference type="ARBA" id="ARBA00008664"/>
    </source>
</evidence>
<feature type="domain" description="PLD phosphodiesterase" evidence="3">
    <location>
        <begin position="197"/>
        <end position="224"/>
    </location>
</feature>
<comment type="caution">
    <text evidence="4">The sequence shown here is derived from an EMBL/GenBank/DDBJ whole genome shotgun (WGS) entry which is preliminary data.</text>
</comment>
<name>A0A9W7ACH6_9STRA</name>
<dbReference type="PANTHER" id="PTHR10185">
    <property type="entry name" value="PHOSPHOLIPASE D - RELATED"/>
    <property type="match status" value="1"/>
</dbReference>
<dbReference type="SUPFAM" id="SSF56024">
    <property type="entry name" value="Phospholipase D/nuclease"/>
    <property type="match status" value="2"/>
</dbReference>
<keyword evidence="2" id="KW-1133">Transmembrane helix</keyword>
<dbReference type="PANTHER" id="PTHR10185:SF17">
    <property type="entry name" value="GM01519P-RELATED"/>
    <property type="match status" value="1"/>
</dbReference>
<reference evidence="5" key="1">
    <citation type="journal article" date="2023" name="Commun. Biol.">
        <title>Genome analysis of Parmales, the sister group of diatoms, reveals the evolutionary specialization of diatoms from phago-mixotrophs to photoautotrophs.</title>
        <authorList>
            <person name="Ban H."/>
            <person name="Sato S."/>
            <person name="Yoshikawa S."/>
            <person name="Yamada K."/>
            <person name="Nakamura Y."/>
            <person name="Ichinomiya M."/>
            <person name="Sato N."/>
            <person name="Blanc-Mathieu R."/>
            <person name="Endo H."/>
            <person name="Kuwata A."/>
            <person name="Ogata H."/>
        </authorList>
    </citation>
    <scope>NUCLEOTIDE SEQUENCE [LARGE SCALE GENOMIC DNA]</scope>
</reference>
<keyword evidence="2" id="KW-0472">Membrane</keyword>
<dbReference type="InterPro" id="IPR050874">
    <property type="entry name" value="Diverse_PLD-related"/>
</dbReference>
<dbReference type="Proteomes" id="UP001162640">
    <property type="component" value="Unassembled WGS sequence"/>
</dbReference>
<organism evidence="4 5">
    <name type="scientific">Triparma laevis f. inornata</name>
    <dbReference type="NCBI Taxonomy" id="1714386"/>
    <lineage>
        <taxon>Eukaryota</taxon>
        <taxon>Sar</taxon>
        <taxon>Stramenopiles</taxon>
        <taxon>Ochrophyta</taxon>
        <taxon>Bolidophyceae</taxon>
        <taxon>Parmales</taxon>
        <taxon>Triparmaceae</taxon>
        <taxon>Triparma</taxon>
    </lineage>
</organism>
<dbReference type="Gene3D" id="3.30.870.10">
    <property type="entry name" value="Endonuclease Chain A"/>
    <property type="match status" value="2"/>
</dbReference>
<dbReference type="InterPro" id="IPR025202">
    <property type="entry name" value="PLD-like_dom"/>
</dbReference>
<gene>
    <name evidence="4" type="ORF">TL16_g04156</name>
</gene>
<evidence type="ECO:0000259" key="3">
    <source>
        <dbReference type="PROSITE" id="PS50035"/>
    </source>
</evidence>
<dbReference type="AlphaFoldDB" id="A0A9W7ACH6"/>